<dbReference type="FunFam" id="3.40.50.720:FF:000084">
    <property type="entry name" value="Short-chain dehydrogenase reductase"/>
    <property type="match status" value="1"/>
</dbReference>
<dbReference type="InterPro" id="IPR036291">
    <property type="entry name" value="NAD(P)-bd_dom_sf"/>
</dbReference>
<protein>
    <submittedName>
        <fullName evidence="4">3-oxoacyl-[acyl-carrier-protein] reductase FabG</fullName>
        <ecNumber evidence="4">1.1.1.100</ecNumber>
    </submittedName>
</protein>
<dbReference type="Pfam" id="PF13561">
    <property type="entry name" value="adh_short_C2"/>
    <property type="match status" value="1"/>
</dbReference>
<evidence type="ECO:0000313" key="4">
    <source>
        <dbReference type="EMBL" id="VYS98242.1"/>
    </source>
</evidence>
<evidence type="ECO:0000256" key="1">
    <source>
        <dbReference type="ARBA" id="ARBA00006484"/>
    </source>
</evidence>
<dbReference type="SUPFAM" id="SSF51735">
    <property type="entry name" value="NAD(P)-binding Rossmann-fold domains"/>
    <property type="match status" value="1"/>
</dbReference>
<proteinExistence type="inferred from homology"/>
<dbReference type="SMART" id="SM00822">
    <property type="entry name" value="PKS_KR"/>
    <property type="match status" value="1"/>
</dbReference>
<organism evidence="4">
    <name type="scientific">uncultured Anaerotruncus sp</name>
    <dbReference type="NCBI Taxonomy" id="905011"/>
    <lineage>
        <taxon>Bacteria</taxon>
        <taxon>Bacillati</taxon>
        <taxon>Bacillota</taxon>
        <taxon>Clostridia</taxon>
        <taxon>Eubacteriales</taxon>
        <taxon>Oscillospiraceae</taxon>
        <taxon>Anaerotruncus</taxon>
        <taxon>environmental samples</taxon>
    </lineage>
</organism>
<feature type="domain" description="Ketoreductase" evidence="3">
    <location>
        <begin position="10"/>
        <end position="180"/>
    </location>
</feature>
<dbReference type="PANTHER" id="PTHR42760">
    <property type="entry name" value="SHORT-CHAIN DEHYDROGENASES/REDUCTASES FAMILY MEMBER"/>
    <property type="match status" value="1"/>
</dbReference>
<dbReference type="CDD" id="cd05233">
    <property type="entry name" value="SDR_c"/>
    <property type="match status" value="1"/>
</dbReference>
<gene>
    <name evidence="4" type="primary">fabG_1</name>
    <name evidence="4" type="ORF">AULFYP135_01166</name>
</gene>
<dbReference type="PROSITE" id="PS00061">
    <property type="entry name" value="ADH_SHORT"/>
    <property type="match status" value="1"/>
</dbReference>
<dbReference type="InterPro" id="IPR002347">
    <property type="entry name" value="SDR_fam"/>
</dbReference>
<dbReference type="InterPro" id="IPR020904">
    <property type="entry name" value="Sc_DH/Rdtase_CS"/>
</dbReference>
<dbReference type="InterPro" id="IPR057326">
    <property type="entry name" value="KR_dom"/>
</dbReference>
<dbReference type="GO" id="GO:0004316">
    <property type="term" value="F:3-oxoacyl-[acyl-carrier-protein] reductase (NADPH) activity"/>
    <property type="evidence" value="ECO:0007669"/>
    <property type="project" value="UniProtKB-EC"/>
</dbReference>
<evidence type="ECO:0000256" key="2">
    <source>
        <dbReference type="ARBA" id="ARBA00023002"/>
    </source>
</evidence>
<keyword evidence="2 4" id="KW-0560">Oxidoreductase</keyword>
<dbReference type="PRINTS" id="PR00081">
    <property type="entry name" value="GDHRDH"/>
</dbReference>
<sequence>MDCKGKMHNKTVIITGGGKGIGFGVATAFAKEGANLVLTGRTPSTLEKAKDSLEKDYGIKVLTVVADGGDEASAQLVAEKAMEAFGRIDTLVNNAQNSKSGVLLVDHTKEDFDQAIYSGLYATFFYMKACYPYLKESKGSVVNFASGAGIVGKVGQSSYAAAKEGIRGLSRVAAAEWGPDGVRVNIVAPLAMTKSLEQWREAYPALYEKTISDIPLGRFGDPETDIGRVCVFLASEDAAYITGETISLQGGSGRRP</sequence>
<dbReference type="Gene3D" id="3.40.50.720">
    <property type="entry name" value="NAD(P)-binding Rossmann-like Domain"/>
    <property type="match status" value="1"/>
</dbReference>
<dbReference type="GO" id="GO:0008206">
    <property type="term" value="P:bile acid metabolic process"/>
    <property type="evidence" value="ECO:0007669"/>
    <property type="project" value="UniProtKB-ARBA"/>
</dbReference>
<dbReference type="PRINTS" id="PR00080">
    <property type="entry name" value="SDRFAMILY"/>
</dbReference>
<comment type="similarity">
    <text evidence="1">Belongs to the short-chain dehydrogenases/reductases (SDR) family.</text>
</comment>
<dbReference type="AlphaFoldDB" id="A0A6N2SZ61"/>
<accession>A0A6N2SZ61</accession>
<reference evidence="4" key="1">
    <citation type="submission" date="2019-11" db="EMBL/GenBank/DDBJ databases">
        <authorList>
            <person name="Feng L."/>
        </authorList>
    </citation>
    <scope>NUCLEOTIDE SEQUENCE</scope>
    <source>
        <strain evidence="4">AundefinedLFYP135</strain>
    </source>
</reference>
<evidence type="ECO:0000259" key="3">
    <source>
        <dbReference type="SMART" id="SM00822"/>
    </source>
</evidence>
<name>A0A6N2SZ61_9FIRM</name>
<dbReference type="EC" id="1.1.1.100" evidence="4"/>
<dbReference type="EMBL" id="CACRSL010000003">
    <property type="protein sequence ID" value="VYS98242.1"/>
    <property type="molecule type" value="Genomic_DNA"/>
</dbReference>